<feature type="transmembrane region" description="Helical" evidence="1">
    <location>
        <begin position="99"/>
        <end position="123"/>
    </location>
</feature>
<dbReference type="RefSeq" id="WP_121672417.1">
    <property type="nucleotide sequence ID" value="NZ_BMXM01000005.1"/>
</dbReference>
<keyword evidence="1" id="KW-0812">Transmembrane</keyword>
<feature type="transmembrane region" description="Helical" evidence="1">
    <location>
        <begin position="20"/>
        <end position="42"/>
    </location>
</feature>
<keyword evidence="1" id="KW-0472">Membrane</keyword>
<keyword evidence="3" id="KW-1185">Reference proteome</keyword>
<dbReference type="EMBL" id="RCUV01000006">
    <property type="protein sequence ID" value="RLP71970.1"/>
    <property type="molecule type" value="Genomic_DNA"/>
</dbReference>
<dbReference type="AlphaFoldDB" id="A0A3L6ZVT9"/>
<sequence length="180" mass="19088">MSSPSQGTRDPGRPASFPYVLIAFAGVLYFALVVCAFGFVSLLTDTDVVTQADAGPLVGPFATVSAVVTVLLYLLGIARRFEREQRIALESRSGDPARLPLGRAILIGFITFIVYVLAGALAYSVATAQLFTIVMFAAGSAMSWYAVSVGVLAAGITALYMLVLASGGEHPARPLWPWER</sequence>
<name>A0A3L6ZVT9_9MICO</name>
<organism evidence="2 3">
    <name type="scientific">Mycetocola manganoxydans</name>
    <dbReference type="NCBI Taxonomy" id="699879"/>
    <lineage>
        <taxon>Bacteria</taxon>
        <taxon>Bacillati</taxon>
        <taxon>Actinomycetota</taxon>
        <taxon>Actinomycetes</taxon>
        <taxon>Micrococcales</taxon>
        <taxon>Microbacteriaceae</taxon>
        <taxon>Mycetocola</taxon>
    </lineage>
</organism>
<comment type="caution">
    <text evidence="2">The sequence shown here is derived from an EMBL/GenBank/DDBJ whole genome shotgun (WGS) entry which is preliminary data.</text>
</comment>
<accession>A0A3L6ZVT9</accession>
<keyword evidence="1" id="KW-1133">Transmembrane helix</keyword>
<feature type="transmembrane region" description="Helical" evidence="1">
    <location>
        <begin position="143"/>
        <end position="165"/>
    </location>
</feature>
<evidence type="ECO:0000256" key="1">
    <source>
        <dbReference type="SAM" id="Phobius"/>
    </source>
</evidence>
<protein>
    <submittedName>
        <fullName evidence="2">Uncharacterized protein</fullName>
    </submittedName>
</protein>
<feature type="transmembrane region" description="Helical" evidence="1">
    <location>
        <begin position="54"/>
        <end position="78"/>
    </location>
</feature>
<evidence type="ECO:0000313" key="3">
    <source>
        <dbReference type="Proteomes" id="UP000270299"/>
    </source>
</evidence>
<evidence type="ECO:0000313" key="2">
    <source>
        <dbReference type="EMBL" id="RLP71970.1"/>
    </source>
</evidence>
<dbReference type="InterPro" id="IPR046124">
    <property type="entry name" value="DUF6121"/>
</dbReference>
<dbReference type="OrthoDB" id="5124736at2"/>
<dbReference type="Pfam" id="PF19616">
    <property type="entry name" value="DUF6121"/>
    <property type="match status" value="1"/>
</dbReference>
<reference evidence="2 3" key="1">
    <citation type="submission" date="2018-10" db="EMBL/GenBank/DDBJ databases">
        <authorList>
            <person name="Li J."/>
        </authorList>
    </citation>
    <scope>NUCLEOTIDE SEQUENCE [LARGE SCALE GENOMIC DNA]</scope>
    <source>
        <strain evidence="2 3">CCTCC AB209002</strain>
    </source>
</reference>
<proteinExistence type="predicted"/>
<gene>
    <name evidence="2" type="ORF">D9V29_05920</name>
</gene>
<dbReference type="Proteomes" id="UP000270299">
    <property type="component" value="Unassembled WGS sequence"/>
</dbReference>